<dbReference type="AlphaFoldDB" id="A0A3M8P6P5"/>
<keyword evidence="2" id="KW-1185">Reference proteome</keyword>
<evidence type="ECO:0000313" key="1">
    <source>
        <dbReference type="EMBL" id="RNF39091.1"/>
    </source>
</evidence>
<comment type="caution">
    <text evidence="1">The sequence shown here is derived from an EMBL/GenBank/DDBJ whole genome shotgun (WGS) entry which is preliminary data.</text>
</comment>
<dbReference type="Proteomes" id="UP000275473">
    <property type="component" value="Unassembled WGS sequence"/>
</dbReference>
<accession>A0A3M8P6P5</accession>
<dbReference type="EMBL" id="RIAX01000007">
    <property type="protein sequence ID" value="RNF39091.1"/>
    <property type="molecule type" value="Genomic_DNA"/>
</dbReference>
<dbReference type="OrthoDB" id="2390164at2"/>
<dbReference type="RefSeq" id="WP_123165559.1">
    <property type="nucleotide sequence ID" value="NZ_RIAX01000007.1"/>
</dbReference>
<name>A0A3M8P6P5_9BACL</name>
<protein>
    <submittedName>
        <fullName evidence="1">Uncharacterized protein</fullName>
    </submittedName>
</protein>
<sequence length="108" mass="12120">MKQKLTIAAAVLFAGALVALLFLPRDNQPGPDTRVVLEHNYRTYIAPSCFQEADPTNFLEESTLEHARELGYPPNAECTEKAFEGNNDSRFVSLMKELGVMEKEATDW</sequence>
<gene>
    <name evidence="1" type="ORF">EEX84_10305</name>
</gene>
<reference evidence="1 2" key="1">
    <citation type="journal article" date="2018" name="Int. J. Syst. Evol. Microbiol.">
        <title>Planococcus salinus sp. nov., a moderately halophilic bacterium isolated from a saline-alkali soil.</title>
        <authorList>
            <person name="Gan L."/>
        </authorList>
    </citation>
    <scope>NUCLEOTIDE SEQUENCE [LARGE SCALE GENOMIC DNA]</scope>
    <source>
        <strain evidence="1 2">LCB217</strain>
    </source>
</reference>
<proteinExistence type="predicted"/>
<organism evidence="1 2">
    <name type="scientific">Planococcus salinus</name>
    <dbReference type="NCBI Taxonomy" id="1848460"/>
    <lineage>
        <taxon>Bacteria</taxon>
        <taxon>Bacillati</taxon>
        <taxon>Bacillota</taxon>
        <taxon>Bacilli</taxon>
        <taxon>Bacillales</taxon>
        <taxon>Caryophanaceae</taxon>
        <taxon>Planococcus</taxon>
    </lineage>
</organism>
<evidence type="ECO:0000313" key="2">
    <source>
        <dbReference type="Proteomes" id="UP000275473"/>
    </source>
</evidence>